<accession>A0A0A9ALS8</accession>
<name>A0A0A9ALS8_ARUDO</name>
<sequence>MPLLLDRTYLNLMVFLLTNETDLWLGT</sequence>
<protein>
    <submittedName>
        <fullName evidence="1">Uncharacterized protein</fullName>
    </submittedName>
</protein>
<dbReference type="EMBL" id="GBRH01245809">
    <property type="protein sequence ID" value="JAD52086.1"/>
    <property type="molecule type" value="Transcribed_RNA"/>
</dbReference>
<dbReference type="AlphaFoldDB" id="A0A0A9ALS8"/>
<organism evidence="1">
    <name type="scientific">Arundo donax</name>
    <name type="common">Giant reed</name>
    <name type="synonym">Donax arundinaceus</name>
    <dbReference type="NCBI Taxonomy" id="35708"/>
    <lineage>
        <taxon>Eukaryota</taxon>
        <taxon>Viridiplantae</taxon>
        <taxon>Streptophyta</taxon>
        <taxon>Embryophyta</taxon>
        <taxon>Tracheophyta</taxon>
        <taxon>Spermatophyta</taxon>
        <taxon>Magnoliopsida</taxon>
        <taxon>Liliopsida</taxon>
        <taxon>Poales</taxon>
        <taxon>Poaceae</taxon>
        <taxon>PACMAD clade</taxon>
        <taxon>Arundinoideae</taxon>
        <taxon>Arundineae</taxon>
        <taxon>Arundo</taxon>
    </lineage>
</organism>
<reference evidence="1" key="1">
    <citation type="submission" date="2014-09" db="EMBL/GenBank/DDBJ databases">
        <authorList>
            <person name="Magalhaes I.L.F."/>
            <person name="Oliveira U."/>
            <person name="Santos F.R."/>
            <person name="Vidigal T.H.D.A."/>
            <person name="Brescovit A.D."/>
            <person name="Santos A.J."/>
        </authorList>
    </citation>
    <scope>NUCLEOTIDE SEQUENCE</scope>
    <source>
        <tissue evidence="1">Shoot tissue taken approximately 20 cm above the soil surface</tissue>
    </source>
</reference>
<proteinExistence type="predicted"/>
<evidence type="ECO:0000313" key="1">
    <source>
        <dbReference type="EMBL" id="JAD52086.1"/>
    </source>
</evidence>
<reference evidence="1" key="2">
    <citation type="journal article" date="2015" name="Data Brief">
        <title>Shoot transcriptome of the giant reed, Arundo donax.</title>
        <authorList>
            <person name="Barrero R.A."/>
            <person name="Guerrero F.D."/>
            <person name="Moolhuijzen P."/>
            <person name="Goolsby J.A."/>
            <person name="Tidwell J."/>
            <person name="Bellgard S.E."/>
            <person name="Bellgard M.I."/>
        </authorList>
    </citation>
    <scope>NUCLEOTIDE SEQUENCE</scope>
    <source>
        <tissue evidence="1">Shoot tissue taken approximately 20 cm above the soil surface</tissue>
    </source>
</reference>